<dbReference type="Pfam" id="PF08443">
    <property type="entry name" value="RimK"/>
    <property type="match status" value="1"/>
</dbReference>
<dbReference type="PANTHER" id="PTHR21621">
    <property type="entry name" value="RIBOSOMAL PROTEIN S6 MODIFICATION PROTEIN"/>
    <property type="match status" value="1"/>
</dbReference>
<feature type="domain" description="ATP-grasp" evidence="2">
    <location>
        <begin position="172"/>
        <end position="369"/>
    </location>
</feature>
<dbReference type="InterPro" id="IPR013651">
    <property type="entry name" value="ATP-grasp_RimK-type"/>
</dbReference>
<evidence type="ECO:0000313" key="4">
    <source>
        <dbReference type="Proteomes" id="UP000190037"/>
    </source>
</evidence>
<reference evidence="3 4" key="1">
    <citation type="submission" date="2017-03" db="EMBL/GenBank/DDBJ databases">
        <title>Draft genome sequence of Streptomyces scabrisporus NF3, endophyte isolated from Amphipterygium adstringens.</title>
        <authorList>
            <person name="Vazquez M."/>
            <person name="Ceapa C.D."/>
            <person name="Rodriguez Luna D."/>
            <person name="Sanchez Esquivel S."/>
        </authorList>
    </citation>
    <scope>NUCLEOTIDE SEQUENCE [LARGE SCALE GENOMIC DNA]</scope>
    <source>
        <strain evidence="3 4">NF3</strain>
    </source>
</reference>
<accession>A0A1T3NY45</accession>
<keyword evidence="4" id="KW-1185">Reference proteome</keyword>
<dbReference type="Gene3D" id="3.40.50.20">
    <property type="match status" value="1"/>
</dbReference>
<dbReference type="PANTHER" id="PTHR21621:SF0">
    <property type="entry name" value="BETA-CITRYLGLUTAMATE SYNTHASE B-RELATED"/>
    <property type="match status" value="1"/>
</dbReference>
<dbReference type="SUPFAM" id="SSF56059">
    <property type="entry name" value="Glutathione synthetase ATP-binding domain-like"/>
    <property type="match status" value="1"/>
</dbReference>
<gene>
    <name evidence="3" type="ORF">B4N89_12105</name>
</gene>
<name>A0A1T3NY45_9ACTN</name>
<proteinExistence type="predicted"/>
<protein>
    <recommendedName>
        <fullName evidence="2">ATP-grasp domain-containing protein</fullName>
    </recommendedName>
</protein>
<dbReference type="GO" id="GO:0005737">
    <property type="term" value="C:cytoplasm"/>
    <property type="evidence" value="ECO:0007669"/>
    <property type="project" value="TreeGrafter"/>
</dbReference>
<dbReference type="GO" id="GO:0046872">
    <property type="term" value="F:metal ion binding"/>
    <property type="evidence" value="ECO:0007669"/>
    <property type="project" value="InterPro"/>
</dbReference>
<dbReference type="GO" id="GO:0018169">
    <property type="term" value="F:ribosomal S6-glutamic acid ligase activity"/>
    <property type="evidence" value="ECO:0007669"/>
    <property type="project" value="TreeGrafter"/>
</dbReference>
<dbReference type="GO" id="GO:0009432">
    <property type="term" value="P:SOS response"/>
    <property type="evidence" value="ECO:0007669"/>
    <property type="project" value="TreeGrafter"/>
</dbReference>
<dbReference type="PROSITE" id="PS50975">
    <property type="entry name" value="ATP_GRASP"/>
    <property type="match status" value="1"/>
</dbReference>
<evidence type="ECO:0000256" key="1">
    <source>
        <dbReference type="PROSITE-ProRule" id="PRU00409"/>
    </source>
</evidence>
<dbReference type="Gene3D" id="3.30.470.20">
    <property type="entry name" value="ATP-grasp fold, B domain"/>
    <property type="match status" value="1"/>
</dbReference>
<comment type="caution">
    <text evidence="3">The sequence shown here is derived from an EMBL/GenBank/DDBJ whole genome shotgun (WGS) entry which is preliminary data.</text>
</comment>
<keyword evidence="1" id="KW-0547">Nucleotide-binding</keyword>
<sequence>MLRECCAAPCAGPTWPAGRRGAAGVRRRGSLLSGLPGSVSGYSRTGRPVVTDGTDAVAADVWILDRPDGTDRTDTPWETAALSAELTERGLRVEAVDWAGLTPSCVPAGVLREDGRLQVPRLAVVCSRVLTRHPLGHLADELAWLGLLADAGTRLVNPVGSLGAYDNKVRQIAALASAGLPVPATRVARTPQDVDACLGAWRDVVVKPPYGHASVDVLRLRAAGSDSPHAGGLGTRPGILVWHLLERHRALCVQRFVPNPGRDLRVVVIGSRVAACYFHVNTAPDGNTHHPLYPHGWAAAELPPRVEKLVLRATATLGLDIASVDLLEGPDGPVIIEVNPSISRWRSLEGTEHDRSPRGITHAYADLLCGLLCT</sequence>
<evidence type="ECO:0000259" key="2">
    <source>
        <dbReference type="PROSITE" id="PS50975"/>
    </source>
</evidence>
<evidence type="ECO:0000313" key="3">
    <source>
        <dbReference type="EMBL" id="OPC81591.1"/>
    </source>
</evidence>
<dbReference type="STRING" id="159449.B4N89_12105"/>
<dbReference type="GO" id="GO:0005524">
    <property type="term" value="F:ATP binding"/>
    <property type="evidence" value="ECO:0007669"/>
    <property type="project" value="UniProtKB-UniRule"/>
</dbReference>
<keyword evidence="1" id="KW-0067">ATP-binding</keyword>
<dbReference type="Proteomes" id="UP000190037">
    <property type="component" value="Unassembled WGS sequence"/>
</dbReference>
<dbReference type="EMBL" id="MWQN01000001">
    <property type="protein sequence ID" value="OPC81591.1"/>
    <property type="molecule type" value="Genomic_DNA"/>
</dbReference>
<dbReference type="InterPro" id="IPR011761">
    <property type="entry name" value="ATP-grasp"/>
</dbReference>
<organism evidence="3 4">
    <name type="scientific">Embleya scabrispora</name>
    <dbReference type="NCBI Taxonomy" id="159449"/>
    <lineage>
        <taxon>Bacteria</taxon>
        <taxon>Bacillati</taxon>
        <taxon>Actinomycetota</taxon>
        <taxon>Actinomycetes</taxon>
        <taxon>Kitasatosporales</taxon>
        <taxon>Streptomycetaceae</taxon>
        <taxon>Embleya</taxon>
    </lineage>
</organism>
<dbReference type="AlphaFoldDB" id="A0A1T3NY45"/>